<dbReference type="PANTHER" id="PTHR40763">
    <property type="entry name" value="MEMBRANE PROTEIN-RELATED"/>
    <property type="match status" value="1"/>
</dbReference>
<feature type="transmembrane region" description="Helical" evidence="1">
    <location>
        <begin position="6"/>
        <end position="39"/>
    </location>
</feature>
<dbReference type="PANTHER" id="PTHR40763:SF5">
    <property type="entry name" value="MEMBRANE PROTEIN"/>
    <property type="match status" value="1"/>
</dbReference>
<keyword evidence="1" id="KW-0472">Membrane</keyword>
<dbReference type="Proteomes" id="UP000179069">
    <property type="component" value="Unassembled WGS sequence"/>
</dbReference>
<evidence type="ECO:0008006" key="4">
    <source>
        <dbReference type="Google" id="ProtNLM"/>
    </source>
</evidence>
<accession>A0A1G1VP70</accession>
<keyword evidence="1" id="KW-1133">Transmembrane helix</keyword>
<evidence type="ECO:0000313" key="3">
    <source>
        <dbReference type="Proteomes" id="UP000179069"/>
    </source>
</evidence>
<name>A0A1G1VP70_9BACT</name>
<gene>
    <name evidence="2" type="ORF">A2785_04150</name>
</gene>
<comment type="caution">
    <text evidence="2">The sequence shown here is derived from an EMBL/GenBank/DDBJ whole genome shotgun (WGS) entry which is preliminary data.</text>
</comment>
<proteinExistence type="predicted"/>
<evidence type="ECO:0000256" key="1">
    <source>
        <dbReference type="SAM" id="Phobius"/>
    </source>
</evidence>
<dbReference type="AlphaFoldDB" id="A0A1G1VP70"/>
<reference evidence="2 3" key="1">
    <citation type="journal article" date="2016" name="Nat. Commun.">
        <title>Thousands of microbial genomes shed light on interconnected biogeochemical processes in an aquifer system.</title>
        <authorList>
            <person name="Anantharaman K."/>
            <person name="Brown C.T."/>
            <person name="Hug L.A."/>
            <person name="Sharon I."/>
            <person name="Castelle C.J."/>
            <person name="Probst A.J."/>
            <person name="Thomas B.C."/>
            <person name="Singh A."/>
            <person name="Wilkins M.J."/>
            <person name="Karaoz U."/>
            <person name="Brodie E.L."/>
            <person name="Williams K.H."/>
            <person name="Hubbard S.S."/>
            <person name="Banfield J.F."/>
        </authorList>
    </citation>
    <scope>NUCLEOTIDE SEQUENCE [LARGE SCALE GENOMIC DNA]</scope>
</reference>
<organism evidence="2 3">
    <name type="scientific">Candidatus Chisholmbacteria bacterium RIFCSPHIGHO2_01_FULL_49_18</name>
    <dbReference type="NCBI Taxonomy" id="1797590"/>
    <lineage>
        <taxon>Bacteria</taxon>
        <taxon>Candidatus Chisholmiibacteriota</taxon>
    </lineage>
</organism>
<evidence type="ECO:0000313" key="2">
    <source>
        <dbReference type="EMBL" id="OGY17180.1"/>
    </source>
</evidence>
<protein>
    <recommendedName>
        <fullName evidence="4">Cell wall-active antibiotics response LiaF-like C-terminal domain-containing protein</fullName>
    </recommendedName>
</protein>
<dbReference type="EMBL" id="MHCI01000005">
    <property type="protein sequence ID" value="OGY17180.1"/>
    <property type="molecule type" value="Genomic_DNA"/>
</dbReference>
<sequence length="167" mass="18329">MSQARLIVGLIIILLGVNILFDLSLVKILFSLFVIWLGVRVLTGNQGKWSVETKTRMHEDVLKRVILFSKFDTRLLSQDFKKAELVIIFGASDVDLSEVKTKQPSVDLDCVAIFGALKMRVPKSWSVKSDGVGMIGAFTNQAKPPVKKAVEANLKGVAIFGGVNIVN</sequence>
<keyword evidence="1" id="KW-0812">Transmembrane</keyword>